<dbReference type="Pfam" id="PF13401">
    <property type="entry name" value="AAA_22"/>
    <property type="match status" value="1"/>
</dbReference>
<dbReference type="SMART" id="SM00421">
    <property type="entry name" value="HTH_LUXR"/>
    <property type="match status" value="1"/>
</dbReference>
<keyword evidence="2" id="KW-0238">DNA-binding</keyword>
<dbReference type="PANTHER" id="PTHR44688">
    <property type="entry name" value="DNA-BINDING TRANSCRIPTIONAL ACTIVATOR DEVR_DOSR"/>
    <property type="match status" value="1"/>
</dbReference>
<dbReference type="SUPFAM" id="SSF46894">
    <property type="entry name" value="C-terminal effector domain of the bipartite response regulators"/>
    <property type="match status" value="1"/>
</dbReference>
<feature type="region of interest" description="Disordered" evidence="4">
    <location>
        <begin position="1"/>
        <end position="28"/>
    </location>
</feature>
<evidence type="ECO:0000256" key="1">
    <source>
        <dbReference type="ARBA" id="ARBA00023015"/>
    </source>
</evidence>
<keyword evidence="1" id="KW-0805">Transcription regulation</keyword>
<comment type="caution">
    <text evidence="6">The sequence shown here is derived from an EMBL/GenBank/DDBJ whole genome shotgun (WGS) entry which is preliminary data.</text>
</comment>
<reference evidence="7" key="1">
    <citation type="journal article" date="2019" name="Int. J. Syst. Evol. Microbiol.">
        <title>The Global Catalogue of Microorganisms (GCM) 10K type strain sequencing project: providing services to taxonomists for standard genome sequencing and annotation.</title>
        <authorList>
            <consortium name="The Broad Institute Genomics Platform"/>
            <consortium name="The Broad Institute Genome Sequencing Center for Infectious Disease"/>
            <person name="Wu L."/>
            <person name="Ma J."/>
        </authorList>
    </citation>
    <scope>NUCLEOTIDE SEQUENCE [LARGE SCALE GENOMIC DNA]</scope>
    <source>
        <strain evidence="7">JCM 9458</strain>
    </source>
</reference>
<dbReference type="InterPro" id="IPR027417">
    <property type="entry name" value="P-loop_NTPase"/>
</dbReference>
<evidence type="ECO:0000256" key="2">
    <source>
        <dbReference type="ARBA" id="ARBA00023125"/>
    </source>
</evidence>
<name>A0ABP6SSX0_9ACTN</name>
<dbReference type="SUPFAM" id="SSF52540">
    <property type="entry name" value="P-loop containing nucleoside triphosphate hydrolases"/>
    <property type="match status" value="1"/>
</dbReference>
<sequence>MELPSPGSGTAHDTTVDSHVFQTAPRRPGRWIDRPRVDALLADAGHRSLTVLVAPAGSGKTAALAGWSERGNADSAPTPPVRWLVARPGLRADRFASAILVTAGQRALPEARDGRARTPEQVRREVLRRLYGGNATPQILVVDDAHLLHHDLLNLLDGVLRAHPDAVRIVLATRHDLALPIVDLELAGSVQVIRGHHLTFTRSEASALVSAHGVTGEDDRDALITRSRGWAAALVLGAHALAGASDPVTARATLLGTNQPILDYLLGEVFTTLPARVRHVLLCTGANESVTAEQAVVLSGEPEAPKLLADLAQAGLLVTVRGRASLEDAVWTYHPLLRELLRRHVGPGGGERPLYAAAQLRGAAYYLAHGAVAAAVEHAVRAAYVPRLVDLLVEHGTTLLATGHHQLLGSALDIVPTALRTGHPALAAVVALHRCADRDFEAATRLAPLILQEAARTIDAPSDAVSGDAHGGALVADAAILRLWLARAGWSDPHAALENARALLGCAAAADPPSAGHDHASSNGGLASRWALSLARKTWLMTEVGGAELATGDLDGASAHLGEAVAIARALGHRAMTATILSYQCVMAVTVGAGRTAGVLAEETLEIATNAGLPGVPVLARAYLGLAASGLHRLDLDAAARNREHVEQLQATETDPMVESLATTLDIGLAVTAGGLEAARDQLGRTLVDSGDPQSFLERRVTGVRGRLALLSGSDPVAAQQVLAEEFPEDTPTALAGWVALHRGDGNRALATFTEVLNQPQRTRWLYVPIEAAAGRTRALLDLGDREAARDALRDTLLRCAPERLVYPLFLWLAAAPAFAGLLDELAAEPDAPSFVGEARATLAAHRADHPNVEQLAPLPPLSSAGRSLQQNSSVRSRIVRRRAGGVELTRREADVLAELALGGSYIDIGQTLFVSENTVKTHVAALYRKLGSRRRAEALQRARTIGLL</sequence>
<dbReference type="PROSITE" id="PS00622">
    <property type="entry name" value="HTH_LUXR_1"/>
    <property type="match status" value="1"/>
</dbReference>
<dbReference type="InterPro" id="IPR011990">
    <property type="entry name" value="TPR-like_helical_dom_sf"/>
</dbReference>
<dbReference type="Gene3D" id="1.10.10.10">
    <property type="entry name" value="Winged helix-like DNA-binding domain superfamily/Winged helix DNA-binding domain"/>
    <property type="match status" value="1"/>
</dbReference>
<evidence type="ECO:0000256" key="4">
    <source>
        <dbReference type="SAM" id="MobiDB-lite"/>
    </source>
</evidence>
<evidence type="ECO:0000259" key="5">
    <source>
        <dbReference type="PROSITE" id="PS50043"/>
    </source>
</evidence>
<dbReference type="PRINTS" id="PR00038">
    <property type="entry name" value="HTHLUXR"/>
</dbReference>
<dbReference type="InterPro" id="IPR059106">
    <property type="entry name" value="WHD_MalT"/>
</dbReference>
<dbReference type="CDD" id="cd06170">
    <property type="entry name" value="LuxR_C_like"/>
    <property type="match status" value="1"/>
</dbReference>
<dbReference type="PROSITE" id="PS50043">
    <property type="entry name" value="HTH_LUXR_2"/>
    <property type="match status" value="1"/>
</dbReference>
<evidence type="ECO:0000313" key="6">
    <source>
        <dbReference type="EMBL" id="GAA3384721.1"/>
    </source>
</evidence>
<protein>
    <submittedName>
        <fullName evidence="6">LuxR family transcriptional regulator</fullName>
    </submittedName>
</protein>
<proteinExistence type="predicted"/>
<dbReference type="EMBL" id="BAAAYN010000009">
    <property type="protein sequence ID" value="GAA3384721.1"/>
    <property type="molecule type" value="Genomic_DNA"/>
</dbReference>
<organism evidence="6 7">
    <name type="scientific">Cryptosporangium minutisporangium</name>
    <dbReference type="NCBI Taxonomy" id="113569"/>
    <lineage>
        <taxon>Bacteria</taxon>
        <taxon>Bacillati</taxon>
        <taxon>Actinomycetota</taxon>
        <taxon>Actinomycetes</taxon>
        <taxon>Cryptosporangiales</taxon>
        <taxon>Cryptosporangiaceae</taxon>
        <taxon>Cryptosporangium</taxon>
    </lineage>
</organism>
<dbReference type="Pfam" id="PF25873">
    <property type="entry name" value="WHD_MalT"/>
    <property type="match status" value="1"/>
</dbReference>
<gene>
    <name evidence="6" type="ORF">GCM10020369_15500</name>
</gene>
<dbReference type="InterPro" id="IPR049945">
    <property type="entry name" value="AAA_22"/>
</dbReference>
<dbReference type="PANTHER" id="PTHR44688:SF16">
    <property type="entry name" value="DNA-BINDING TRANSCRIPTIONAL ACTIVATOR DEVR_DOSR"/>
    <property type="match status" value="1"/>
</dbReference>
<dbReference type="RefSeq" id="WP_345727307.1">
    <property type="nucleotide sequence ID" value="NZ_BAAAYN010000009.1"/>
</dbReference>
<keyword evidence="7" id="KW-1185">Reference proteome</keyword>
<dbReference type="Pfam" id="PF00196">
    <property type="entry name" value="GerE"/>
    <property type="match status" value="1"/>
</dbReference>
<evidence type="ECO:0000256" key="3">
    <source>
        <dbReference type="ARBA" id="ARBA00023163"/>
    </source>
</evidence>
<keyword evidence="3" id="KW-0804">Transcription</keyword>
<dbReference type="Gene3D" id="1.25.40.10">
    <property type="entry name" value="Tetratricopeptide repeat domain"/>
    <property type="match status" value="1"/>
</dbReference>
<feature type="domain" description="HTH luxR-type" evidence="5">
    <location>
        <begin position="882"/>
        <end position="947"/>
    </location>
</feature>
<dbReference type="InterPro" id="IPR036388">
    <property type="entry name" value="WH-like_DNA-bd_sf"/>
</dbReference>
<accession>A0ABP6SSX0</accession>
<dbReference type="InterPro" id="IPR016032">
    <property type="entry name" value="Sig_transdc_resp-reg_C-effctor"/>
</dbReference>
<dbReference type="InterPro" id="IPR000792">
    <property type="entry name" value="Tscrpt_reg_LuxR_C"/>
</dbReference>
<evidence type="ECO:0000313" key="7">
    <source>
        <dbReference type="Proteomes" id="UP001501676"/>
    </source>
</evidence>
<dbReference type="Proteomes" id="UP001501676">
    <property type="component" value="Unassembled WGS sequence"/>
</dbReference>